<evidence type="ECO:0000313" key="1">
    <source>
        <dbReference type="EMBL" id="KYC53128.1"/>
    </source>
</evidence>
<organism evidence="1 2">
    <name type="scientific">Candidatus Methanofastidiosum methylothiophilum</name>
    <dbReference type="NCBI Taxonomy" id="1705564"/>
    <lineage>
        <taxon>Archaea</taxon>
        <taxon>Methanobacteriati</taxon>
        <taxon>Methanobacteriota</taxon>
        <taxon>Stenosarchaea group</taxon>
        <taxon>Candidatus Methanofastidiosia</taxon>
        <taxon>Candidatus Methanofastidiosales</taxon>
        <taxon>Candidatus Methanofastidiosaceae</taxon>
        <taxon>Candidatus Methanofastidiosum</taxon>
    </lineage>
</organism>
<dbReference type="Proteomes" id="UP000075398">
    <property type="component" value="Unassembled WGS sequence"/>
</dbReference>
<name>A0A150J7R2_9EURY</name>
<dbReference type="PROSITE" id="PS51257">
    <property type="entry name" value="PROKAR_LIPOPROTEIN"/>
    <property type="match status" value="1"/>
</dbReference>
<protein>
    <recommendedName>
        <fullName evidence="3">Polysaccharide deacetylase</fullName>
    </recommendedName>
</protein>
<evidence type="ECO:0008006" key="3">
    <source>
        <dbReference type="Google" id="ProtNLM"/>
    </source>
</evidence>
<dbReference type="PATRIC" id="fig|1705409.3.peg.449"/>
<gene>
    <name evidence="1" type="ORF">AMQ22_00435</name>
</gene>
<comment type="caution">
    <text evidence="1">The sequence shown here is derived from an EMBL/GenBank/DDBJ whole genome shotgun (WGS) entry which is preliminary data.</text>
</comment>
<evidence type="ECO:0000313" key="2">
    <source>
        <dbReference type="Proteomes" id="UP000075398"/>
    </source>
</evidence>
<proteinExistence type="predicted"/>
<sequence>MKKYTFLILFIISILFLGCIETGKDQLPQKENNPPHSKCGDGVCDSLERESNLCPEDCLNTPTKKETVKSSKPVVYIGMMVHLEGWADETDESAYVRHVGLMREYADLFEKYGAKLTWESKELTKGSLRWGDNVLLEMQERGHGVGVHADVGGSRNYVCKNFTSDLTTKKKELEQLGVNVRHVSGVTSHCDWVTACVESGFKFTTGGVAYSVSSLPEELRPEQFKNCPSPSKCHQPYPTSLAERLHPWRARSGADWIVDNPDGKLVILAESGLLVAKYEESLSSDGSNISGEFTREDIDTYFLELEQAIALSDPDKVNIYYVGWSLGKPLDKVLLEEWLKRIQPYVENGSVRWATLPEMYDAYIRWEN</sequence>
<dbReference type="AlphaFoldDB" id="A0A150J7R2"/>
<reference evidence="1 2" key="1">
    <citation type="journal article" date="2016" name="ISME J.">
        <title>Chasing the elusive Euryarchaeota class WSA2: genomes reveal a uniquely fastidious methyl-reducing methanogen.</title>
        <authorList>
            <person name="Nobu M.K."/>
            <person name="Narihiro T."/>
            <person name="Kuroda K."/>
            <person name="Mei R."/>
            <person name="Liu W.T."/>
        </authorList>
    </citation>
    <scope>NUCLEOTIDE SEQUENCE [LARGE SCALE GENOMIC DNA]</scope>
    <source>
        <strain evidence="1">U1lsi0528_Bin055</strain>
    </source>
</reference>
<accession>A0A150J7R2</accession>
<dbReference type="EMBL" id="LNGC01000010">
    <property type="protein sequence ID" value="KYC53128.1"/>
    <property type="molecule type" value="Genomic_DNA"/>
</dbReference>